<dbReference type="HOGENOM" id="CLU_3094047_0_0_2"/>
<dbReference type="EMBL" id="KE356560">
    <property type="protein sequence ID" value="ERG91329.1"/>
    <property type="molecule type" value="Genomic_DNA"/>
</dbReference>
<evidence type="ECO:0000313" key="1">
    <source>
        <dbReference type="EMBL" id="ERG91329.1"/>
    </source>
</evidence>
<gene>
    <name evidence="1" type="ORF">J07HQW1_01363</name>
</gene>
<evidence type="ECO:0000313" key="2">
    <source>
        <dbReference type="Proteomes" id="UP000030649"/>
    </source>
</evidence>
<name>U1MNC2_9EURY</name>
<protein>
    <submittedName>
        <fullName evidence="1">Uncharacterized protein</fullName>
    </submittedName>
</protein>
<sequence>MFYLWDAELFTLNGSRSNTERVDSYFNVGNGGYLILISGEPIRSILHLQAV</sequence>
<proteinExistence type="predicted"/>
<dbReference type="Proteomes" id="UP000030649">
    <property type="component" value="Unassembled WGS sequence"/>
</dbReference>
<organism evidence="1 2">
    <name type="scientific">Haloquadratum walsbyi J07HQW1</name>
    <dbReference type="NCBI Taxonomy" id="1238424"/>
    <lineage>
        <taxon>Archaea</taxon>
        <taxon>Methanobacteriati</taxon>
        <taxon>Methanobacteriota</taxon>
        <taxon>Stenosarchaea group</taxon>
        <taxon>Halobacteria</taxon>
        <taxon>Halobacteriales</taxon>
        <taxon>Haloferacaceae</taxon>
        <taxon>Haloquadratum</taxon>
    </lineage>
</organism>
<dbReference type="AlphaFoldDB" id="U1MNC2"/>
<accession>U1MNC2</accession>
<reference evidence="1 2" key="1">
    <citation type="journal article" date="2013" name="PLoS ONE">
        <title>Assembly-driven community genomics of a hypersaline microbial ecosystem.</title>
        <authorList>
            <person name="Podell S."/>
            <person name="Ugalde J.A."/>
            <person name="Narasingarao P."/>
            <person name="Banfield J.F."/>
            <person name="Heidelberg K.B."/>
            <person name="Allen E.E."/>
        </authorList>
    </citation>
    <scope>NUCLEOTIDE SEQUENCE [LARGE SCALE GENOMIC DNA]</scope>
    <source>
        <strain evidence="2">J07HQW1</strain>
    </source>
</reference>